<sequence length="85" mass="9990">MVFRKKSNSPSWWYIITAIYLIIIYYLHMDISHLDLNGLPYDCSPLIPLNHLVMFILRLSDIVFLVCIEKLSDFDRCVSFTSGFI</sequence>
<name>A0A814H6L6_ADIRI</name>
<dbReference type="Proteomes" id="UP000663852">
    <property type="component" value="Unassembled WGS sequence"/>
</dbReference>
<reference evidence="2" key="1">
    <citation type="submission" date="2021-02" db="EMBL/GenBank/DDBJ databases">
        <authorList>
            <person name="Nowell W R."/>
        </authorList>
    </citation>
    <scope>NUCLEOTIDE SEQUENCE</scope>
</reference>
<keyword evidence="1" id="KW-0812">Transmembrane</keyword>
<keyword evidence="1" id="KW-1133">Transmembrane helix</keyword>
<keyword evidence="1" id="KW-0472">Membrane</keyword>
<accession>A0A814H6L6</accession>
<evidence type="ECO:0000256" key="1">
    <source>
        <dbReference type="SAM" id="Phobius"/>
    </source>
</evidence>
<evidence type="ECO:0000313" key="3">
    <source>
        <dbReference type="Proteomes" id="UP000663852"/>
    </source>
</evidence>
<proteinExistence type="predicted"/>
<gene>
    <name evidence="2" type="ORF">EDS130_LOCUS15087</name>
</gene>
<feature type="transmembrane region" description="Helical" evidence="1">
    <location>
        <begin position="49"/>
        <end position="68"/>
    </location>
</feature>
<comment type="caution">
    <text evidence="2">The sequence shown here is derived from an EMBL/GenBank/DDBJ whole genome shotgun (WGS) entry which is preliminary data.</text>
</comment>
<dbReference type="EMBL" id="CAJNOJ010000063">
    <property type="protein sequence ID" value="CAF1005102.1"/>
    <property type="molecule type" value="Genomic_DNA"/>
</dbReference>
<feature type="transmembrane region" description="Helical" evidence="1">
    <location>
        <begin position="12"/>
        <end position="29"/>
    </location>
</feature>
<evidence type="ECO:0000313" key="2">
    <source>
        <dbReference type="EMBL" id="CAF1005102.1"/>
    </source>
</evidence>
<dbReference type="AlphaFoldDB" id="A0A814H6L6"/>
<organism evidence="2 3">
    <name type="scientific">Adineta ricciae</name>
    <name type="common">Rotifer</name>
    <dbReference type="NCBI Taxonomy" id="249248"/>
    <lineage>
        <taxon>Eukaryota</taxon>
        <taxon>Metazoa</taxon>
        <taxon>Spiralia</taxon>
        <taxon>Gnathifera</taxon>
        <taxon>Rotifera</taxon>
        <taxon>Eurotatoria</taxon>
        <taxon>Bdelloidea</taxon>
        <taxon>Adinetida</taxon>
        <taxon>Adinetidae</taxon>
        <taxon>Adineta</taxon>
    </lineage>
</organism>
<protein>
    <submittedName>
        <fullName evidence="2">Uncharacterized protein</fullName>
    </submittedName>
</protein>